<sequence>MGVGIVGRHPLRPGDPASIGEYTLSERLGSGGMGTVFLGHTPQNMPVAIKVIRTDLTDHPEFLGRFRSEVSRVRQVPPYCTAAVIDADLDHDPPYLVVEYVDGPNLSDVVRDHGPLSPHALHAAALGIAGALTGIHGAGVIHRDLKPANVLFAPGGVKVIDFGIARPLEATSQHTRTDQMVGTVSYMAPERFDDGGGPHLDAAADIFAWGAVVTFAGTGRTPFEGESAPATMMRILTKPPTLTGLPDSLRLIVARSLAKDPVERPTARELVDLLLAADPLNGPTSSALTLPASTSTAPVADPPTRARRARIRAYAAMAAAVAVLAGLLGYTVLSGGDSAPPARTQLASSDGPAPAAAAPPPGTEGPSTGPSKSVPPSTSTSRAASPSAPQASANTAGRNLALNTQATASTVEGQAWRASNAVDGNLTTRWSSGFSDPQWLRVDLGGTWQISEVTLHWENAHATEYKVELSTDGTTWKSVFSTGSGQGSDVVVEVAKVPARYVRMYGTKRNTNYGYSLLEITVR</sequence>
<dbReference type="SUPFAM" id="SSF56112">
    <property type="entry name" value="Protein kinase-like (PK-like)"/>
    <property type="match status" value="1"/>
</dbReference>
<dbReference type="Pfam" id="PF00754">
    <property type="entry name" value="F5_F8_type_C"/>
    <property type="match status" value="1"/>
</dbReference>
<comment type="caution">
    <text evidence="10">The sequence shown here is derived from an EMBL/GenBank/DDBJ whole genome shotgun (WGS) entry which is preliminary data.</text>
</comment>
<protein>
    <recommendedName>
        <fullName evidence="12">Non-specific serine/threonine protein kinase</fullName>
    </recommendedName>
</protein>
<feature type="region of interest" description="Disordered" evidence="7">
    <location>
        <begin position="284"/>
        <end position="305"/>
    </location>
</feature>
<dbReference type="Gene3D" id="2.60.120.260">
    <property type="entry name" value="Galactose-binding domain-like"/>
    <property type="match status" value="1"/>
</dbReference>
<keyword evidence="11" id="KW-1185">Reference proteome</keyword>
<keyword evidence="5" id="KW-0675">Receptor</keyword>
<organism evidence="10 11">
    <name type="scientific">Virgisporangium aliadipatigenens</name>
    <dbReference type="NCBI Taxonomy" id="741659"/>
    <lineage>
        <taxon>Bacteria</taxon>
        <taxon>Bacillati</taxon>
        <taxon>Actinomycetota</taxon>
        <taxon>Actinomycetes</taxon>
        <taxon>Micromonosporales</taxon>
        <taxon>Micromonosporaceae</taxon>
        <taxon>Virgisporangium</taxon>
    </lineage>
</organism>
<dbReference type="PANTHER" id="PTHR43289">
    <property type="entry name" value="MITOGEN-ACTIVATED PROTEIN KINASE KINASE KINASE 20-RELATED"/>
    <property type="match status" value="1"/>
</dbReference>
<dbReference type="InterPro" id="IPR000421">
    <property type="entry name" value="FA58C"/>
</dbReference>
<dbReference type="AlphaFoldDB" id="A0A8J3YRV4"/>
<keyword evidence="1" id="KW-0808">Transferase</keyword>
<evidence type="ECO:0000256" key="6">
    <source>
        <dbReference type="PROSITE-ProRule" id="PRU10141"/>
    </source>
</evidence>
<keyword evidence="2 6" id="KW-0547">Nucleotide-binding</keyword>
<gene>
    <name evidence="10" type="ORF">Val02_74350</name>
</gene>
<name>A0A8J3YRV4_9ACTN</name>
<dbReference type="InterPro" id="IPR008979">
    <property type="entry name" value="Galactose-bd-like_sf"/>
</dbReference>
<dbReference type="PROSITE" id="PS00107">
    <property type="entry name" value="PROTEIN_KINASE_ATP"/>
    <property type="match status" value="1"/>
</dbReference>
<keyword evidence="3" id="KW-0418">Kinase</keyword>
<dbReference type="Gene3D" id="1.10.510.10">
    <property type="entry name" value="Transferase(Phosphotransferase) domain 1"/>
    <property type="match status" value="1"/>
</dbReference>
<evidence type="ECO:0000313" key="11">
    <source>
        <dbReference type="Proteomes" id="UP000619260"/>
    </source>
</evidence>
<reference evidence="10" key="1">
    <citation type="submission" date="2021-01" db="EMBL/GenBank/DDBJ databases">
        <title>Whole genome shotgun sequence of Virgisporangium aliadipatigenens NBRC 105644.</title>
        <authorList>
            <person name="Komaki H."/>
            <person name="Tamura T."/>
        </authorList>
    </citation>
    <scope>NUCLEOTIDE SEQUENCE</scope>
    <source>
        <strain evidence="10">NBRC 105644</strain>
    </source>
</reference>
<feature type="region of interest" description="Disordered" evidence="7">
    <location>
        <begin position="339"/>
        <end position="395"/>
    </location>
</feature>
<feature type="compositionally biased region" description="Low complexity" evidence="7">
    <location>
        <begin position="284"/>
        <end position="303"/>
    </location>
</feature>
<evidence type="ECO:0000256" key="5">
    <source>
        <dbReference type="ARBA" id="ARBA00023170"/>
    </source>
</evidence>
<evidence type="ECO:0000256" key="4">
    <source>
        <dbReference type="ARBA" id="ARBA00022840"/>
    </source>
</evidence>
<dbReference type="SUPFAM" id="SSF49785">
    <property type="entry name" value="Galactose-binding domain-like"/>
    <property type="match status" value="1"/>
</dbReference>
<feature type="compositionally biased region" description="Low complexity" evidence="7">
    <location>
        <begin position="364"/>
        <end position="395"/>
    </location>
</feature>
<dbReference type="PROSITE" id="PS50011">
    <property type="entry name" value="PROTEIN_KINASE_DOM"/>
    <property type="match status" value="1"/>
</dbReference>
<dbReference type="PROSITE" id="PS00108">
    <property type="entry name" value="PROTEIN_KINASE_ST"/>
    <property type="match status" value="1"/>
</dbReference>
<evidence type="ECO:0000256" key="1">
    <source>
        <dbReference type="ARBA" id="ARBA00022679"/>
    </source>
</evidence>
<dbReference type="InterPro" id="IPR008271">
    <property type="entry name" value="Ser/Thr_kinase_AS"/>
</dbReference>
<evidence type="ECO:0000256" key="3">
    <source>
        <dbReference type="ARBA" id="ARBA00022777"/>
    </source>
</evidence>
<evidence type="ECO:0000259" key="8">
    <source>
        <dbReference type="PROSITE" id="PS50011"/>
    </source>
</evidence>
<dbReference type="GO" id="GO:0004674">
    <property type="term" value="F:protein serine/threonine kinase activity"/>
    <property type="evidence" value="ECO:0007669"/>
    <property type="project" value="TreeGrafter"/>
</dbReference>
<evidence type="ECO:0008006" key="12">
    <source>
        <dbReference type="Google" id="ProtNLM"/>
    </source>
</evidence>
<feature type="domain" description="Protein kinase" evidence="8">
    <location>
        <begin position="22"/>
        <end position="281"/>
    </location>
</feature>
<dbReference type="InterPro" id="IPR017441">
    <property type="entry name" value="Protein_kinase_ATP_BS"/>
</dbReference>
<evidence type="ECO:0000256" key="2">
    <source>
        <dbReference type="ARBA" id="ARBA00022741"/>
    </source>
</evidence>
<dbReference type="Pfam" id="PF00069">
    <property type="entry name" value="Pkinase"/>
    <property type="match status" value="1"/>
</dbReference>
<dbReference type="GO" id="GO:0005524">
    <property type="term" value="F:ATP binding"/>
    <property type="evidence" value="ECO:0007669"/>
    <property type="project" value="UniProtKB-UniRule"/>
</dbReference>
<dbReference type="Proteomes" id="UP000619260">
    <property type="component" value="Unassembled WGS sequence"/>
</dbReference>
<dbReference type="CDD" id="cd14014">
    <property type="entry name" value="STKc_PknB_like"/>
    <property type="match status" value="1"/>
</dbReference>
<evidence type="ECO:0000256" key="7">
    <source>
        <dbReference type="SAM" id="MobiDB-lite"/>
    </source>
</evidence>
<dbReference type="PROSITE" id="PS50022">
    <property type="entry name" value="FA58C_3"/>
    <property type="match status" value="1"/>
</dbReference>
<dbReference type="SMART" id="SM00220">
    <property type="entry name" value="S_TKc"/>
    <property type="match status" value="1"/>
</dbReference>
<dbReference type="Gene3D" id="3.30.200.20">
    <property type="entry name" value="Phosphorylase Kinase, domain 1"/>
    <property type="match status" value="1"/>
</dbReference>
<proteinExistence type="predicted"/>
<feature type="domain" description="F5/8 type C" evidence="9">
    <location>
        <begin position="388"/>
        <end position="523"/>
    </location>
</feature>
<feature type="compositionally biased region" description="Low complexity" evidence="7">
    <location>
        <begin position="347"/>
        <end position="356"/>
    </location>
</feature>
<dbReference type="InterPro" id="IPR000719">
    <property type="entry name" value="Prot_kinase_dom"/>
</dbReference>
<dbReference type="PANTHER" id="PTHR43289:SF34">
    <property type="entry name" value="SERINE_THREONINE-PROTEIN KINASE YBDM-RELATED"/>
    <property type="match status" value="1"/>
</dbReference>
<dbReference type="InterPro" id="IPR011009">
    <property type="entry name" value="Kinase-like_dom_sf"/>
</dbReference>
<feature type="binding site" evidence="6">
    <location>
        <position position="50"/>
    </location>
    <ligand>
        <name>ATP</name>
        <dbReference type="ChEBI" id="CHEBI:30616"/>
    </ligand>
</feature>
<dbReference type="EMBL" id="BOPF01000037">
    <property type="protein sequence ID" value="GIJ50549.1"/>
    <property type="molecule type" value="Genomic_DNA"/>
</dbReference>
<evidence type="ECO:0000259" key="9">
    <source>
        <dbReference type="PROSITE" id="PS50022"/>
    </source>
</evidence>
<accession>A0A8J3YRV4</accession>
<evidence type="ECO:0000313" key="10">
    <source>
        <dbReference type="EMBL" id="GIJ50549.1"/>
    </source>
</evidence>
<keyword evidence="4 6" id="KW-0067">ATP-binding</keyword>